<sequence length="256" mass="28258">MKTLACFFTSSVGRKFLMAASGGLLFLFVVAHLLGNLQIFLPPEAINSYAQYLQSHPILIWPARLILLALVAIHIWAAITLTRENRAARPVEYWGRPAPYGASLASRTMMVSGVAIAAFVIYHLLHYTLVIEGISGARVSLRELKAHHDVYAMMVAGFSVWYVSLVYIIGVGALCWHLGHGLAAMFQSLGLKNDVYRPCIDRAARVVALLIFLGYSSIPVAVLAGHGREHLNQTIQRISNRTLLTPQPEAPNLHHR</sequence>
<keyword evidence="1" id="KW-0472">Membrane</keyword>
<dbReference type="GO" id="GO:0016020">
    <property type="term" value="C:membrane"/>
    <property type="evidence" value="ECO:0007669"/>
    <property type="project" value="InterPro"/>
</dbReference>
<feature type="transmembrane region" description="Helical" evidence="1">
    <location>
        <begin position="203"/>
        <end position="224"/>
    </location>
</feature>
<proteinExistence type="predicted"/>
<feature type="transmembrane region" description="Helical" evidence="1">
    <location>
        <begin position="109"/>
        <end position="129"/>
    </location>
</feature>
<dbReference type="AlphaFoldDB" id="A0A6M1RUM6"/>
<dbReference type="EMBL" id="JAAKYA010000045">
    <property type="protein sequence ID" value="NGO39121.1"/>
    <property type="molecule type" value="Genomic_DNA"/>
</dbReference>
<name>A0A6M1RUM6_9BACT</name>
<feature type="transmembrane region" description="Helical" evidence="1">
    <location>
        <begin position="150"/>
        <end position="183"/>
    </location>
</feature>
<dbReference type="NCBIfam" id="TIGR02046">
    <property type="entry name" value="sdhC_b558_fam"/>
    <property type="match status" value="1"/>
</dbReference>
<reference evidence="2 3" key="1">
    <citation type="submission" date="2020-02" db="EMBL/GenBank/DDBJ databases">
        <title>Draft genome sequence of Limisphaera ngatamarikiensis NGM72.4T, a thermophilic Verrucomicrobia grouped in subdivision 3.</title>
        <authorList>
            <person name="Carere C.R."/>
            <person name="Steen J."/>
            <person name="Hugenholtz P."/>
            <person name="Stott M.B."/>
        </authorList>
    </citation>
    <scope>NUCLEOTIDE SEQUENCE [LARGE SCALE GENOMIC DNA]</scope>
    <source>
        <strain evidence="2 3">NGM72.4</strain>
    </source>
</reference>
<dbReference type="InterPro" id="IPR011138">
    <property type="entry name" value="Cytochrome_b-558"/>
</dbReference>
<dbReference type="CDD" id="cd03498">
    <property type="entry name" value="SQR_TypeB_2_TM"/>
    <property type="match status" value="1"/>
</dbReference>
<dbReference type="Proteomes" id="UP000477311">
    <property type="component" value="Unassembled WGS sequence"/>
</dbReference>
<feature type="transmembrane region" description="Helical" evidence="1">
    <location>
        <begin position="16"/>
        <end position="37"/>
    </location>
</feature>
<protein>
    <submittedName>
        <fullName evidence="2">Succinate dehydrogenase cytochrome b subunit</fullName>
    </submittedName>
</protein>
<dbReference type="Gene3D" id="1.20.1300.10">
    <property type="entry name" value="Fumarate reductase/succinate dehydrogenase, transmembrane subunit"/>
    <property type="match status" value="1"/>
</dbReference>
<dbReference type="RefSeq" id="WP_165106948.1">
    <property type="nucleotide sequence ID" value="NZ_JAAKYA010000045.1"/>
</dbReference>
<keyword evidence="3" id="KW-1185">Reference proteome</keyword>
<gene>
    <name evidence="2" type="ORF">G4L39_06875</name>
</gene>
<evidence type="ECO:0000313" key="2">
    <source>
        <dbReference type="EMBL" id="NGO39121.1"/>
    </source>
</evidence>
<dbReference type="InterPro" id="IPR034804">
    <property type="entry name" value="SQR/QFR_C/D"/>
</dbReference>
<feature type="transmembrane region" description="Helical" evidence="1">
    <location>
        <begin position="58"/>
        <end position="79"/>
    </location>
</feature>
<keyword evidence="1" id="KW-0812">Transmembrane</keyword>
<keyword evidence="1" id="KW-1133">Transmembrane helix</keyword>
<comment type="caution">
    <text evidence="2">The sequence shown here is derived from an EMBL/GenBank/DDBJ whole genome shotgun (WGS) entry which is preliminary data.</text>
</comment>
<organism evidence="2 3">
    <name type="scientific">Limisphaera ngatamarikiensis</name>
    <dbReference type="NCBI Taxonomy" id="1324935"/>
    <lineage>
        <taxon>Bacteria</taxon>
        <taxon>Pseudomonadati</taxon>
        <taxon>Verrucomicrobiota</taxon>
        <taxon>Verrucomicrobiia</taxon>
        <taxon>Limisphaerales</taxon>
        <taxon>Limisphaeraceae</taxon>
        <taxon>Limisphaera</taxon>
    </lineage>
</organism>
<accession>A0A6M1RUM6</accession>
<evidence type="ECO:0000313" key="3">
    <source>
        <dbReference type="Proteomes" id="UP000477311"/>
    </source>
</evidence>
<dbReference type="SUPFAM" id="SSF81343">
    <property type="entry name" value="Fumarate reductase respiratory complex transmembrane subunits"/>
    <property type="match status" value="1"/>
</dbReference>
<evidence type="ECO:0000256" key="1">
    <source>
        <dbReference type="SAM" id="Phobius"/>
    </source>
</evidence>